<proteinExistence type="predicted"/>
<evidence type="ECO:0000256" key="1">
    <source>
        <dbReference type="SAM" id="Phobius"/>
    </source>
</evidence>
<dbReference type="Proteomes" id="UP000254424">
    <property type="component" value="Unassembled WGS sequence"/>
</dbReference>
<feature type="transmembrane region" description="Helical" evidence="1">
    <location>
        <begin position="52"/>
        <end position="74"/>
    </location>
</feature>
<feature type="transmembrane region" description="Helical" evidence="1">
    <location>
        <begin position="21"/>
        <end position="40"/>
    </location>
</feature>
<reference evidence="2 3" key="1">
    <citation type="submission" date="2018-06" db="EMBL/GenBank/DDBJ databases">
        <authorList>
            <consortium name="Pathogen Informatics"/>
            <person name="Doyle S."/>
        </authorList>
    </citation>
    <scope>NUCLEOTIDE SEQUENCE [LARGE SCALE GENOMIC DNA]</scope>
    <source>
        <strain evidence="2 3">NCTC11155</strain>
    </source>
</reference>
<name>A0A380ZAA1_9BACE</name>
<protein>
    <submittedName>
        <fullName evidence="2">Transmembrane protein</fullName>
    </submittedName>
</protein>
<organism evidence="2 3">
    <name type="scientific">Bacteroides eggerthii</name>
    <dbReference type="NCBI Taxonomy" id="28111"/>
    <lineage>
        <taxon>Bacteria</taxon>
        <taxon>Pseudomonadati</taxon>
        <taxon>Bacteroidota</taxon>
        <taxon>Bacteroidia</taxon>
        <taxon>Bacteroidales</taxon>
        <taxon>Bacteroidaceae</taxon>
        <taxon>Bacteroides</taxon>
    </lineage>
</organism>
<keyword evidence="1" id="KW-1133">Transmembrane helix</keyword>
<dbReference type="EMBL" id="UFSX01000002">
    <property type="protein sequence ID" value="SUV43907.1"/>
    <property type="molecule type" value="Genomic_DNA"/>
</dbReference>
<keyword evidence="1 2" id="KW-0812">Transmembrane</keyword>
<keyword evidence="1" id="KW-0472">Membrane</keyword>
<evidence type="ECO:0000313" key="3">
    <source>
        <dbReference type="Proteomes" id="UP000254424"/>
    </source>
</evidence>
<feature type="transmembrane region" description="Helical" evidence="1">
    <location>
        <begin position="107"/>
        <end position="127"/>
    </location>
</feature>
<sequence>MSYFEKTAEILACLPEHYLDFIRCFIACSLMLYPTLFLFTSSFESYSLYTQISLVMGVSAIYTVLFLPLSVLLLGKKGINLPIFLLASVSGYTYFTFRFQLDMNDEFHFFLFFLVLSIPTLGLILLIKNCTETVLYKLLQKLKKLILPLLFLLI</sequence>
<accession>A0A380ZAA1</accession>
<feature type="transmembrane region" description="Helical" evidence="1">
    <location>
        <begin position="81"/>
        <end position="101"/>
    </location>
</feature>
<gene>
    <name evidence="2" type="ORF">NCTC11155_03316</name>
</gene>
<dbReference type="AlphaFoldDB" id="A0A380ZAA1"/>
<evidence type="ECO:0000313" key="2">
    <source>
        <dbReference type="EMBL" id="SUV43907.1"/>
    </source>
</evidence>